<keyword evidence="2" id="KW-0238">DNA-binding</keyword>
<dbReference type="Proteomes" id="UP000284109">
    <property type="component" value="Unassembled WGS sequence"/>
</dbReference>
<dbReference type="GO" id="GO:0003700">
    <property type="term" value="F:DNA-binding transcription factor activity"/>
    <property type="evidence" value="ECO:0007669"/>
    <property type="project" value="InterPro"/>
</dbReference>
<keyword evidence="6" id="KW-1185">Reference proteome</keyword>
<sequence length="328" mass="38058">MSSKWLDNKLFCLNDVEKLQKESNGNVNYMDLNFIKNPIPKMPMYNFFQNGDIAITKNNRFSYVPAHTHSFIELNYMYHGTCTQYINGERIIMHTNDLILLDKDIVQQIDYTSQDDIIVNILIKDDNTINTLFDYISVSTNEITQFLNNSARINTLHNNFILFNLSNNDVSVRLIESLIIEGLDSNRLRSKTMNLILSALILKLSQSIEQEYVNFVKTNDDNLLPIITYINKNFANISLAELSQKFGYNTNYLGNKIKNATGRTFKELVERRRLSAAQNLMIKTNCTISEICNLVGYQNTSSLFRLFKKYLQTTPSDYKKQLKLTKKR</sequence>
<dbReference type="InterPro" id="IPR018060">
    <property type="entry name" value="HTH_AraC"/>
</dbReference>
<dbReference type="EMBL" id="QOCR01000001">
    <property type="protein sequence ID" value="RHW52100.1"/>
    <property type="molecule type" value="Genomic_DNA"/>
</dbReference>
<dbReference type="AlphaFoldDB" id="A0A417ZJE6"/>
<protein>
    <submittedName>
        <fullName evidence="5">AraC family transcriptional regulator</fullName>
    </submittedName>
</protein>
<feature type="domain" description="HTH araC/xylS-type" evidence="4">
    <location>
        <begin position="224"/>
        <end position="321"/>
    </location>
</feature>
<keyword evidence="1" id="KW-0805">Transcription regulation</keyword>
<evidence type="ECO:0000259" key="4">
    <source>
        <dbReference type="PROSITE" id="PS01124"/>
    </source>
</evidence>
<accession>A0A417ZJE6</accession>
<reference evidence="5 6" key="1">
    <citation type="submission" date="2018-07" db="EMBL/GenBank/DDBJ databases">
        <title>Genome sequences of six Lactobacillus spp. isolated from bumble bee guts.</title>
        <authorList>
            <person name="Motta E.V.S."/>
            <person name="Moran N.A."/>
        </authorList>
    </citation>
    <scope>NUCLEOTIDE SEQUENCE [LARGE SCALE GENOMIC DNA]</scope>
    <source>
        <strain evidence="5 6">BI-1.1</strain>
    </source>
</reference>
<dbReference type="Pfam" id="PF02311">
    <property type="entry name" value="AraC_binding"/>
    <property type="match status" value="1"/>
</dbReference>
<dbReference type="PROSITE" id="PS01124">
    <property type="entry name" value="HTH_ARAC_FAMILY_2"/>
    <property type="match status" value="1"/>
</dbReference>
<dbReference type="Gene3D" id="2.60.120.10">
    <property type="entry name" value="Jelly Rolls"/>
    <property type="match status" value="1"/>
</dbReference>
<dbReference type="Pfam" id="PF12833">
    <property type="entry name" value="HTH_18"/>
    <property type="match status" value="1"/>
</dbReference>
<dbReference type="PANTHER" id="PTHR43280:SF28">
    <property type="entry name" value="HTH-TYPE TRANSCRIPTIONAL ACTIVATOR RHAS"/>
    <property type="match status" value="1"/>
</dbReference>
<keyword evidence="3" id="KW-0804">Transcription</keyword>
<dbReference type="GO" id="GO:0043565">
    <property type="term" value="F:sequence-specific DNA binding"/>
    <property type="evidence" value="ECO:0007669"/>
    <property type="project" value="InterPro"/>
</dbReference>
<dbReference type="InterPro" id="IPR003313">
    <property type="entry name" value="AraC-bd"/>
</dbReference>
<dbReference type="SMART" id="SM00342">
    <property type="entry name" value="HTH_ARAC"/>
    <property type="match status" value="1"/>
</dbReference>
<dbReference type="InterPro" id="IPR018062">
    <property type="entry name" value="HTH_AraC-typ_CS"/>
</dbReference>
<gene>
    <name evidence="5" type="ORF">DS831_01880</name>
</gene>
<dbReference type="InterPro" id="IPR014710">
    <property type="entry name" value="RmlC-like_jellyroll"/>
</dbReference>
<dbReference type="PROSITE" id="PS00041">
    <property type="entry name" value="HTH_ARAC_FAMILY_1"/>
    <property type="match status" value="1"/>
</dbReference>
<dbReference type="RefSeq" id="WP_118899838.1">
    <property type="nucleotide sequence ID" value="NZ_QOCR01000001.1"/>
</dbReference>
<evidence type="ECO:0000313" key="6">
    <source>
        <dbReference type="Proteomes" id="UP000284109"/>
    </source>
</evidence>
<comment type="caution">
    <text evidence="5">The sequence shown here is derived from an EMBL/GenBank/DDBJ whole genome shotgun (WGS) entry which is preliminary data.</text>
</comment>
<dbReference type="InterPro" id="IPR011051">
    <property type="entry name" value="RmlC_Cupin_sf"/>
</dbReference>
<dbReference type="SUPFAM" id="SSF46689">
    <property type="entry name" value="Homeodomain-like"/>
    <property type="match status" value="1"/>
</dbReference>
<evidence type="ECO:0000313" key="5">
    <source>
        <dbReference type="EMBL" id="RHW52100.1"/>
    </source>
</evidence>
<dbReference type="PANTHER" id="PTHR43280">
    <property type="entry name" value="ARAC-FAMILY TRANSCRIPTIONAL REGULATOR"/>
    <property type="match status" value="1"/>
</dbReference>
<organism evidence="5 6">
    <name type="scientific">Bombilactobacillus bombi</name>
    <dbReference type="NCBI Taxonomy" id="1303590"/>
    <lineage>
        <taxon>Bacteria</taxon>
        <taxon>Bacillati</taxon>
        <taxon>Bacillota</taxon>
        <taxon>Bacilli</taxon>
        <taxon>Lactobacillales</taxon>
        <taxon>Lactobacillaceae</taxon>
        <taxon>Bombilactobacillus</taxon>
    </lineage>
</organism>
<evidence type="ECO:0000256" key="2">
    <source>
        <dbReference type="ARBA" id="ARBA00023125"/>
    </source>
</evidence>
<dbReference type="InterPro" id="IPR009057">
    <property type="entry name" value="Homeodomain-like_sf"/>
</dbReference>
<dbReference type="OrthoDB" id="9816335at2"/>
<evidence type="ECO:0000256" key="1">
    <source>
        <dbReference type="ARBA" id="ARBA00023015"/>
    </source>
</evidence>
<name>A0A417ZJE6_9LACO</name>
<dbReference type="Gene3D" id="1.10.10.60">
    <property type="entry name" value="Homeodomain-like"/>
    <property type="match status" value="2"/>
</dbReference>
<proteinExistence type="predicted"/>
<dbReference type="SUPFAM" id="SSF51182">
    <property type="entry name" value="RmlC-like cupins"/>
    <property type="match status" value="1"/>
</dbReference>
<evidence type="ECO:0000256" key="3">
    <source>
        <dbReference type="ARBA" id="ARBA00023163"/>
    </source>
</evidence>